<evidence type="ECO:0000313" key="1">
    <source>
        <dbReference type="EMBL" id="KDP33450.1"/>
    </source>
</evidence>
<dbReference type="OrthoDB" id="1682876at2759"/>
<dbReference type="AlphaFoldDB" id="A0A067KMD1"/>
<dbReference type="Proteomes" id="UP000027138">
    <property type="component" value="Unassembled WGS sequence"/>
</dbReference>
<gene>
    <name evidence="1" type="ORF">JCGZ_07021</name>
</gene>
<evidence type="ECO:0000313" key="2">
    <source>
        <dbReference type="Proteomes" id="UP000027138"/>
    </source>
</evidence>
<reference evidence="1 2" key="1">
    <citation type="journal article" date="2014" name="PLoS ONE">
        <title>Global Analysis of Gene Expression Profiles in Physic Nut (Jatropha curcas L.) Seedlings Exposed to Salt Stress.</title>
        <authorList>
            <person name="Zhang L."/>
            <person name="Zhang C."/>
            <person name="Wu P."/>
            <person name="Chen Y."/>
            <person name="Li M."/>
            <person name="Jiang H."/>
            <person name="Wu G."/>
        </authorList>
    </citation>
    <scope>NUCLEOTIDE SEQUENCE [LARGE SCALE GENOMIC DNA]</scope>
    <source>
        <strain evidence="2">cv. GZQX0401</strain>
        <tissue evidence="1">Young leaves</tissue>
    </source>
</reference>
<dbReference type="InterPro" id="IPR008480">
    <property type="entry name" value="DUF761_pln"/>
</dbReference>
<protein>
    <submittedName>
        <fullName evidence="1">Uncharacterized protein</fullName>
    </submittedName>
</protein>
<name>A0A067KMD1_JATCU</name>
<sequence length="121" mass="14288">MGKKNWTVVGHLKRAVKKLNFLLSFNLRQWRLASILHNASKSRRRLSFNDRLGLHGCIEDVESDQNKSVRALQKTRSYASQEDIDQRAEIFISNFRRQLLLERQVSLQIRYNRGNSFIRDS</sequence>
<dbReference type="Pfam" id="PF05553">
    <property type="entry name" value="DUF761"/>
    <property type="match status" value="1"/>
</dbReference>
<dbReference type="EMBL" id="KK914539">
    <property type="protein sequence ID" value="KDP33450.1"/>
    <property type="molecule type" value="Genomic_DNA"/>
</dbReference>
<proteinExistence type="predicted"/>
<organism evidence="1 2">
    <name type="scientific">Jatropha curcas</name>
    <name type="common">Barbados nut</name>
    <dbReference type="NCBI Taxonomy" id="180498"/>
    <lineage>
        <taxon>Eukaryota</taxon>
        <taxon>Viridiplantae</taxon>
        <taxon>Streptophyta</taxon>
        <taxon>Embryophyta</taxon>
        <taxon>Tracheophyta</taxon>
        <taxon>Spermatophyta</taxon>
        <taxon>Magnoliopsida</taxon>
        <taxon>eudicotyledons</taxon>
        <taxon>Gunneridae</taxon>
        <taxon>Pentapetalae</taxon>
        <taxon>rosids</taxon>
        <taxon>fabids</taxon>
        <taxon>Malpighiales</taxon>
        <taxon>Euphorbiaceae</taxon>
        <taxon>Crotonoideae</taxon>
        <taxon>Jatropheae</taxon>
        <taxon>Jatropha</taxon>
    </lineage>
</organism>
<keyword evidence="2" id="KW-1185">Reference proteome</keyword>
<accession>A0A067KMD1</accession>